<proteinExistence type="predicted"/>
<accession>A0AAV5UY18</accession>
<reference evidence="2" key="1">
    <citation type="submission" date="2023-10" db="EMBL/GenBank/DDBJ databases">
        <title>Genome assembly of Pristionchus species.</title>
        <authorList>
            <person name="Yoshida K."/>
            <person name="Sommer R.J."/>
        </authorList>
    </citation>
    <scope>NUCLEOTIDE SEQUENCE</scope>
    <source>
        <strain evidence="2">RS5133</strain>
    </source>
</reference>
<evidence type="ECO:0000256" key="1">
    <source>
        <dbReference type="SAM" id="SignalP"/>
    </source>
</evidence>
<dbReference type="AlphaFoldDB" id="A0AAV5UY18"/>
<evidence type="ECO:0000313" key="3">
    <source>
        <dbReference type="Proteomes" id="UP001432322"/>
    </source>
</evidence>
<feature type="chain" id="PRO_5043910439" evidence="1">
    <location>
        <begin position="26"/>
        <end position="160"/>
    </location>
</feature>
<feature type="signal peptide" evidence="1">
    <location>
        <begin position="1"/>
        <end position="25"/>
    </location>
</feature>
<gene>
    <name evidence="2" type="ORF">PFISCL1PPCAC_2925</name>
</gene>
<keyword evidence="3" id="KW-1185">Reference proteome</keyword>
<feature type="non-terminal residue" evidence="2">
    <location>
        <position position="160"/>
    </location>
</feature>
<keyword evidence="1" id="KW-0732">Signal</keyword>
<feature type="non-terminal residue" evidence="2">
    <location>
        <position position="1"/>
    </location>
</feature>
<evidence type="ECO:0000313" key="2">
    <source>
        <dbReference type="EMBL" id="GMT11628.1"/>
    </source>
</evidence>
<name>A0AAV5UY18_9BILA</name>
<organism evidence="2 3">
    <name type="scientific">Pristionchus fissidentatus</name>
    <dbReference type="NCBI Taxonomy" id="1538716"/>
    <lineage>
        <taxon>Eukaryota</taxon>
        <taxon>Metazoa</taxon>
        <taxon>Ecdysozoa</taxon>
        <taxon>Nematoda</taxon>
        <taxon>Chromadorea</taxon>
        <taxon>Rhabditida</taxon>
        <taxon>Rhabditina</taxon>
        <taxon>Diplogasteromorpha</taxon>
        <taxon>Diplogasteroidea</taxon>
        <taxon>Neodiplogasteridae</taxon>
        <taxon>Pristionchus</taxon>
    </lineage>
</organism>
<sequence length="160" mass="18275">LRSGRLLSSRRIAVLLLATVVAVNAETVEKSRKKRFCGLQEIHGVNYAIPCAQPATCRRYETPPPRAACPPPIIIVAPGFKPELRPQSFRPHNSYVRPQLVQPVQQPILQQQPLRPVYQPQPQQQFIQQQPVYQQYQPQYPAQYPPQYQQQPNAYVTAPT</sequence>
<dbReference type="EMBL" id="BTSY01000001">
    <property type="protein sequence ID" value="GMT11628.1"/>
    <property type="molecule type" value="Genomic_DNA"/>
</dbReference>
<comment type="caution">
    <text evidence="2">The sequence shown here is derived from an EMBL/GenBank/DDBJ whole genome shotgun (WGS) entry which is preliminary data.</text>
</comment>
<dbReference type="Proteomes" id="UP001432322">
    <property type="component" value="Unassembled WGS sequence"/>
</dbReference>
<protein>
    <submittedName>
        <fullName evidence="2">Uncharacterized protein</fullName>
    </submittedName>
</protein>